<dbReference type="SUPFAM" id="SSF56925">
    <property type="entry name" value="OMPA-like"/>
    <property type="match status" value="1"/>
</dbReference>
<keyword evidence="5" id="KW-1185">Reference proteome</keyword>
<feature type="domain" description="Outer membrane protein beta-barrel" evidence="3">
    <location>
        <begin position="8"/>
        <end position="218"/>
    </location>
</feature>
<evidence type="ECO:0000256" key="1">
    <source>
        <dbReference type="ARBA" id="ARBA00022729"/>
    </source>
</evidence>
<evidence type="ECO:0000313" key="4">
    <source>
        <dbReference type="EMBL" id="QJE73506.1"/>
    </source>
</evidence>
<protein>
    <submittedName>
        <fullName evidence="4">Porin family protein</fullName>
    </submittedName>
</protein>
<dbReference type="KEGG" id="acru:HHL28_10750"/>
<dbReference type="AlphaFoldDB" id="A0A858R929"/>
<accession>A0A858R929</accession>
<name>A0A858R929_9PROT</name>
<feature type="chain" id="PRO_5032298985" evidence="2">
    <location>
        <begin position="24"/>
        <end position="223"/>
    </location>
</feature>
<dbReference type="InterPro" id="IPR027385">
    <property type="entry name" value="Beta-barrel_OMP"/>
</dbReference>
<sequence length="223" mass="22509">MNAFTTTALALAALISVPAVALAQGIPADGTAGGLYVQGLGGRVAPDALGTPAGSLGVNLPPVAGSTALSSGGASSTSLGWQPLESLRLELEYAYRANDAGAVVTGPADGTVGSHSVMANALVDLKVTDWLTPYVGLGVGWTRVDADRMIAAGLTPVDGKGDAISLQGIVGLSVPFSDQLSFFADTRYMRTGDFALTPSTDNSAHGVQSWSALAGLRFRFGGK</sequence>
<keyword evidence="1 2" id="KW-0732">Signal</keyword>
<dbReference type="Proteomes" id="UP000501891">
    <property type="component" value="Chromosome"/>
</dbReference>
<dbReference type="EMBL" id="CP051775">
    <property type="protein sequence ID" value="QJE73506.1"/>
    <property type="molecule type" value="Genomic_DNA"/>
</dbReference>
<dbReference type="InterPro" id="IPR011250">
    <property type="entry name" value="OMP/PagP_B-barrel"/>
</dbReference>
<evidence type="ECO:0000259" key="3">
    <source>
        <dbReference type="Pfam" id="PF13505"/>
    </source>
</evidence>
<organism evidence="4 5">
    <name type="scientific">Aerophototrophica crusticola</name>
    <dbReference type="NCBI Taxonomy" id="1709002"/>
    <lineage>
        <taxon>Bacteria</taxon>
        <taxon>Pseudomonadati</taxon>
        <taxon>Pseudomonadota</taxon>
        <taxon>Alphaproteobacteria</taxon>
        <taxon>Rhodospirillales</taxon>
        <taxon>Rhodospirillaceae</taxon>
        <taxon>Aerophototrophica</taxon>
    </lineage>
</organism>
<gene>
    <name evidence="4" type="ORF">HHL28_10750</name>
</gene>
<reference evidence="4" key="1">
    <citation type="submission" date="2020-04" db="EMBL/GenBank/DDBJ databases">
        <title>A desert anoxygenic phototrophic bacterium fixes CO2 using RubisCO under aerobic conditions.</title>
        <authorList>
            <person name="Tang K."/>
        </authorList>
    </citation>
    <scope>NUCLEOTIDE SEQUENCE [LARGE SCALE GENOMIC DNA]</scope>
    <source>
        <strain evidence="4">MIMtkB3</strain>
    </source>
</reference>
<feature type="signal peptide" evidence="2">
    <location>
        <begin position="1"/>
        <end position="23"/>
    </location>
</feature>
<dbReference type="Gene3D" id="2.40.160.20">
    <property type="match status" value="1"/>
</dbReference>
<dbReference type="Pfam" id="PF13505">
    <property type="entry name" value="OMP_b-brl"/>
    <property type="match status" value="1"/>
</dbReference>
<evidence type="ECO:0000313" key="5">
    <source>
        <dbReference type="Proteomes" id="UP000501891"/>
    </source>
</evidence>
<proteinExistence type="predicted"/>
<evidence type="ECO:0000256" key="2">
    <source>
        <dbReference type="SAM" id="SignalP"/>
    </source>
</evidence>